<dbReference type="InterPro" id="IPR005939">
    <property type="entry name" value="BLH_phosphatase-like"/>
</dbReference>
<dbReference type="Proteomes" id="UP000219050">
    <property type="component" value="Chromosome"/>
</dbReference>
<dbReference type="Gene3D" id="3.90.190.10">
    <property type="entry name" value="Protein tyrosine phosphatase superfamily"/>
    <property type="match status" value="1"/>
</dbReference>
<keyword evidence="3" id="KW-1185">Reference proteome</keyword>
<dbReference type="Pfam" id="PF04273">
    <property type="entry name" value="BLH_phosphatase"/>
    <property type="match status" value="1"/>
</dbReference>
<feature type="domain" description="Beta-lactamase hydrolase-like protein phosphatase-like" evidence="1">
    <location>
        <begin position="2"/>
        <end position="110"/>
    </location>
</feature>
<dbReference type="GO" id="GO:0016787">
    <property type="term" value="F:hydrolase activity"/>
    <property type="evidence" value="ECO:0007669"/>
    <property type="project" value="InterPro"/>
</dbReference>
<name>A0A291M0K2_9RHOB</name>
<reference evidence="2 3" key="1">
    <citation type="submission" date="2017-05" db="EMBL/GenBank/DDBJ databases">
        <title>Comparative genomic and metabolic analysis of manganese-oxidizing mechanisms in Celeribater manganoxidans DY25T: its adaption to the environment of polymetallic nodule.</title>
        <authorList>
            <person name="Wang X."/>
        </authorList>
    </citation>
    <scope>NUCLEOTIDE SEQUENCE [LARGE SCALE GENOMIC DNA]</scope>
    <source>
        <strain evidence="2 3">DY25</strain>
    </source>
</reference>
<dbReference type="CDD" id="cd14503">
    <property type="entry name" value="PTP-bact"/>
    <property type="match status" value="1"/>
</dbReference>
<evidence type="ECO:0000313" key="2">
    <source>
        <dbReference type="EMBL" id="ATI42308.1"/>
    </source>
</evidence>
<gene>
    <name evidence="2" type="ORF">CBW24_09985</name>
</gene>
<sequence>MDIRTLTPAYAVSPQIAPEELALIAEAGFRTVICNRPDAEVPPDFQADAIREAALAAGLKFVLNPVVHTAITPELIALQANTVEGPDQPVLAYCASGNRSTIVWALGQAATTPADELIATAAQAGYQLEGLRPQLDALYRG</sequence>
<evidence type="ECO:0000259" key="1">
    <source>
        <dbReference type="Pfam" id="PF04273"/>
    </source>
</evidence>
<dbReference type="RefSeq" id="WP_088661768.1">
    <property type="nucleotide sequence ID" value="NZ_CP021404.1"/>
</dbReference>
<evidence type="ECO:0000313" key="3">
    <source>
        <dbReference type="Proteomes" id="UP000219050"/>
    </source>
</evidence>
<dbReference type="NCBIfam" id="TIGR01244">
    <property type="entry name" value="TIGR01244 family sulfur transferase"/>
    <property type="match status" value="1"/>
</dbReference>
<proteinExistence type="predicted"/>
<organism evidence="2 3">
    <name type="scientific">Pacificitalea manganoxidans</name>
    <dbReference type="NCBI Taxonomy" id="1411902"/>
    <lineage>
        <taxon>Bacteria</taxon>
        <taxon>Pseudomonadati</taxon>
        <taxon>Pseudomonadota</taxon>
        <taxon>Alphaproteobacteria</taxon>
        <taxon>Rhodobacterales</taxon>
        <taxon>Paracoccaceae</taxon>
        <taxon>Pacificitalea</taxon>
    </lineage>
</organism>
<dbReference type="OrthoDB" id="9805710at2"/>
<protein>
    <submittedName>
        <fullName evidence="2">TIGR01244 family protein</fullName>
    </submittedName>
</protein>
<dbReference type="AlphaFoldDB" id="A0A291M0K2"/>
<dbReference type="InterPro" id="IPR036873">
    <property type="entry name" value="Rhodanese-like_dom_sf"/>
</dbReference>
<dbReference type="EMBL" id="CP021404">
    <property type="protein sequence ID" value="ATI42308.1"/>
    <property type="molecule type" value="Genomic_DNA"/>
</dbReference>
<dbReference type="KEGG" id="cmag:CBW24_09985"/>
<dbReference type="InterPro" id="IPR029021">
    <property type="entry name" value="Prot-tyrosine_phosphatase-like"/>
</dbReference>
<dbReference type="SUPFAM" id="SSF52821">
    <property type="entry name" value="Rhodanese/Cell cycle control phosphatase"/>
    <property type="match status" value="1"/>
</dbReference>
<accession>A0A291M0K2</accession>